<feature type="transmembrane region" description="Helical" evidence="6">
    <location>
        <begin position="21"/>
        <end position="42"/>
    </location>
</feature>
<evidence type="ECO:0000256" key="5">
    <source>
        <dbReference type="ARBA" id="ARBA00023284"/>
    </source>
</evidence>
<proteinExistence type="inferred from homology"/>
<evidence type="ECO:0000256" key="6">
    <source>
        <dbReference type="SAM" id="Phobius"/>
    </source>
</evidence>
<reference evidence="8 9" key="1">
    <citation type="submission" date="2019-10" db="EMBL/GenBank/DDBJ databases">
        <title>Cognatihalovulum marinum gen. nov. sp. nov., a new member of the family Rhodobacteraceae isolated from deep seawater of the Northwest Indian Ocean.</title>
        <authorList>
            <person name="Ruan C."/>
            <person name="Wang J."/>
            <person name="Zheng X."/>
            <person name="Song L."/>
            <person name="Zhu Y."/>
            <person name="Huang Y."/>
            <person name="Lu Z."/>
            <person name="Du W."/>
            <person name="Huang L."/>
            <person name="Dai X."/>
        </authorList>
    </citation>
    <scope>NUCLEOTIDE SEQUENCE [LARGE SCALE GENOMIC DNA]</scope>
    <source>
        <strain evidence="8 9">2CG4</strain>
    </source>
</reference>
<evidence type="ECO:0000313" key="9">
    <source>
        <dbReference type="Proteomes" id="UP000474957"/>
    </source>
</evidence>
<dbReference type="CDD" id="cd03010">
    <property type="entry name" value="TlpA_like_DsbE"/>
    <property type="match status" value="1"/>
</dbReference>
<dbReference type="InterPro" id="IPR050553">
    <property type="entry name" value="Thioredoxin_ResA/DsbE_sf"/>
</dbReference>
<dbReference type="GO" id="GO:0030288">
    <property type="term" value="C:outer membrane-bounded periplasmic space"/>
    <property type="evidence" value="ECO:0007669"/>
    <property type="project" value="InterPro"/>
</dbReference>
<organism evidence="8 9">
    <name type="scientific">Halovulum marinum</name>
    <dbReference type="NCBI Taxonomy" id="2662447"/>
    <lineage>
        <taxon>Bacteria</taxon>
        <taxon>Pseudomonadati</taxon>
        <taxon>Pseudomonadota</taxon>
        <taxon>Alphaproteobacteria</taxon>
        <taxon>Rhodobacterales</taxon>
        <taxon>Paracoccaceae</taxon>
        <taxon>Halovulum</taxon>
    </lineage>
</organism>
<dbReference type="PROSITE" id="PS51352">
    <property type="entry name" value="THIOREDOXIN_2"/>
    <property type="match status" value="1"/>
</dbReference>
<feature type="domain" description="Thioredoxin" evidence="7">
    <location>
        <begin position="52"/>
        <end position="191"/>
    </location>
</feature>
<comment type="similarity">
    <text evidence="2">Belongs to the thioredoxin family. DsbE subfamily.</text>
</comment>
<accession>A0A6L5Z1Y4</accession>
<dbReference type="Pfam" id="PF08534">
    <property type="entry name" value="Redoxin"/>
    <property type="match status" value="1"/>
</dbReference>
<gene>
    <name evidence="8" type="ORF">GE300_10710</name>
</gene>
<comment type="caution">
    <text evidence="8">The sequence shown here is derived from an EMBL/GenBank/DDBJ whole genome shotgun (WGS) entry which is preliminary data.</text>
</comment>
<dbReference type="NCBIfam" id="TIGR00385">
    <property type="entry name" value="dsbE"/>
    <property type="match status" value="1"/>
</dbReference>
<dbReference type="GO" id="GO:0015036">
    <property type="term" value="F:disulfide oxidoreductase activity"/>
    <property type="evidence" value="ECO:0007669"/>
    <property type="project" value="InterPro"/>
</dbReference>
<dbReference type="InterPro" id="IPR004799">
    <property type="entry name" value="Periplasmic_diS_OxRdtase_DsbE"/>
</dbReference>
<comment type="subcellular location">
    <subcellularLocation>
        <location evidence="1">Cell envelope</location>
    </subcellularLocation>
</comment>
<dbReference type="PANTHER" id="PTHR42852">
    <property type="entry name" value="THIOL:DISULFIDE INTERCHANGE PROTEIN DSBE"/>
    <property type="match status" value="1"/>
</dbReference>
<evidence type="ECO:0000256" key="2">
    <source>
        <dbReference type="ARBA" id="ARBA00007758"/>
    </source>
</evidence>
<keyword evidence="6" id="KW-0812">Transmembrane</keyword>
<name>A0A6L5Z1Y4_9RHOB</name>
<keyword evidence="9" id="KW-1185">Reference proteome</keyword>
<dbReference type="PANTHER" id="PTHR42852:SF6">
    <property type="entry name" value="THIOL:DISULFIDE INTERCHANGE PROTEIN DSBE"/>
    <property type="match status" value="1"/>
</dbReference>
<dbReference type="SUPFAM" id="SSF52833">
    <property type="entry name" value="Thioredoxin-like"/>
    <property type="match status" value="1"/>
</dbReference>
<evidence type="ECO:0000256" key="4">
    <source>
        <dbReference type="ARBA" id="ARBA00023157"/>
    </source>
</evidence>
<protein>
    <submittedName>
        <fullName evidence="8">DsbE family thiol:disulfide interchange protein</fullName>
    </submittedName>
</protein>
<evidence type="ECO:0000313" key="8">
    <source>
        <dbReference type="EMBL" id="MSU90080.1"/>
    </source>
</evidence>
<dbReference type="Gene3D" id="3.40.30.10">
    <property type="entry name" value="Glutaredoxin"/>
    <property type="match status" value="1"/>
</dbReference>
<sequence length="195" mass="20647">MSENLSGNAGTAGKRRRGFNWLLLIPPVLFLAFAGVLLMGLWREAPDELPSALAGRTAPALELPPLDGLGVPAPGPDALTADGIKLVNFWASWCGPCRAEHPTLEAMAEAGVPIIGVNYKDQPEDALGFLRELGNPFTAVGVDAAGRAGIDWGIYGLPETFVIDADGKVLLRHPGPITRAVYETRFQPLLGVALD</sequence>
<keyword evidence="4" id="KW-1015">Disulfide bond</keyword>
<keyword evidence="3" id="KW-0201">Cytochrome c-type biogenesis</keyword>
<dbReference type="GO" id="GO:0017004">
    <property type="term" value="P:cytochrome complex assembly"/>
    <property type="evidence" value="ECO:0007669"/>
    <property type="project" value="UniProtKB-KW"/>
</dbReference>
<evidence type="ECO:0000259" key="7">
    <source>
        <dbReference type="PROSITE" id="PS51352"/>
    </source>
</evidence>
<dbReference type="Proteomes" id="UP000474957">
    <property type="component" value="Unassembled WGS sequence"/>
</dbReference>
<dbReference type="InterPro" id="IPR013766">
    <property type="entry name" value="Thioredoxin_domain"/>
</dbReference>
<dbReference type="PROSITE" id="PS00194">
    <property type="entry name" value="THIOREDOXIN_1"/>
    <property type="match status" value="1"/>
</dbReference>
<keyword evidence="6" id="KW-0472">Membrane</keyword>
<evidence type="ECO:0000256" key="1">
    <source>
        <dbReference type="ARBA" id="ARBA00004196"/>
    </source>
</evidence>
<dbReference type="InterPro" id="IPR036249">
    <property type="entry name" value="Thioredoxin-like_sf"/>
</dbReference>
<evidence type="ECO:0000256" key="3">
    <source>
        <dbReference type="ARBA" id="ARBA00022748"/>
    </source>
</evidence>
<dbReference type="AlphaFoldDB" id="A0A6L5Z1Y4"/>
<keyword evidence="6" id="KW-1133">Transmembrane helix</keyword>
<dbReference type="InterPro" id="IPR013740">
    <property type="entry name" value="Redoxin"/>
</dbReference>
<keyword evidence="5" id="KW-0676">Redox-active center</keyword>
<dbReference type="InterPro" id="IPR017937">
    <property type="entry name" value="Thioredoxin_CS"/>
</dbReference>
<dbReference type="EMBL" id="WIND01000007">
    <property type="protein sequence ID" value="MSU90080.1"/>
    <property type="molecule type" value="Genomic_DNA"/>
</dbReference>